<feature type="transmembrane region" description="Helical" evidence="1">
    <location>
        <begin position="87"/>
        <end position="104"/>
    </location>
</feature>
<keyword evidence="1" id="KW-0812">Transmembrane</keyword>
<dbReference type="Proteomes" id="UP000663802">
    <property type="component" value="Unassembled WGS sequence"/>
</dbReference>
<keyword evidence="3" id="KW-1185">Reference proteome</keyword>
<keyword evidence="1" id="KW-1133">Transmembrane helix</keyword>
<dbReference type="EMBL" id="BMBA01000008">
    <property type="protein sequence ID" value="GFZ33899.1"/>
    <property type="molecule type" value="Genomic_DNA"/>
</dbReference>
<accession>A0ABQ1EGY3</accession>
<keyword evidence="1" id="KW-0472">Membrane</keyword>
<reference evidence="2 3" key="1">
    <citation type="journal article" date="2021" name="Int. J. Syst. Evol. Microbiol.">
        <title>Clostridium zeae sp. nov., isolated from corn silage.</title>
        <authorList>
            <person name="Kobayashi H."/>
            <person name="Tanizawa Y."/>
            <person name="Yagura M."/>
            <person name="Sakamoto M."/>
            <person name="Ohkuma M."/>
            <person name="Tohno M."/>
        </authorList>
    </citation>
    <scope>NUCLEOTIDE SEQUENCE [LARGE SCALE GENOMIC DNA]</scope>
    <source>
        <strain evidence="2 3">CSC2</strain>
    </source>
</reference>
<gene>
    <name evidence="2" type="ORF">CSC2_44250</name>
</gene>
<protein>
    <submittedName>
        <fullName evidence="2">Uncharacterized protein</fullName>
    </submittedName>
</protein>
<dbReference type="RefSeq" id="WP_206872416.1">
    <property type="nucleotide sequence ID" value="NZ_BMBA01000008.1"/>
</dbReference>
<comment type="caution">
    <text evidence="2">The sequence shown here is derived from an EMBL/GenBank/DDBJ whole genome shotgun (WGS) entry which is preliminary data.</text>
</comment>
<sequence>MSEDDKTLGHEIENQGKAYFSIERLIYAISCLEMSYIIFRELVVSQSAVFMMVSCVIFIGLAINFFKRLLIIYNEKPYENRKPLEKYIDGFGMLVVIFLLFRAIG</sequence>
<evidence type="ECO:0000313" key="3">
    <source>
        <dbReference type="Proteomes" id="UP000663802"/>
    </source>
</evidence>
<evidence type="ECO:0000256" key="1">
    <source>
        <dbReference type="SAM" id="Phobius"/>
    </source>
</evidence>
<name>A0ABQ1EGY3_9CLOT</name>
<feature type="transmembrane region" description="Helical" evidence="1">
    <location>
        <begin position="49"/>
        <end position="66"/>
    </location>
</feature>
<proteinExistence type="predicted"/>
<organism evidence="2 3">
    <name type="scientific">Clostridium zeae</name>
    <dbReference type="NCBI Taxonomy" id="2759022"/>
    <lineage>
        <taxon>Bacteria</taxon>
        <taxon>Bacillati</taxon>
        <taxon>Bacillota</taxon>
        <taxon>Clostridia</taxon>
        <taxon>Eubacteriales</taxon>
        <taxon>Clostridiaceae</taxon>
        <taxon>Clostridium</taxon>
    </lineage>
</organism>
<evidence type="ECO:0000313" key="2">
    <source>
        <dbReference type="EMBL" id="GFZ33899.1"/>
    </source>
</evidence>